<dbReference type="SUPFAM" id="SSF51735">
    <property type="entry name" value="NAD(P)-binding Rossmann-fold domains"/>
    <property type="match status" value="1"/>
</dbReference>
<dbReference type="Pfam" id="PF00389">
    <property type="entry name" value="2-Hacid_dh"/>
    <property type="match status" value="1"/>
</dbReference>
<dbReference type="CDD" id="cd12173">
    <property type="entry name" value="PGDH_4"/>
    <property type="match status" value="1"/>
</dbReference>
<evidence type="ECO:0000256" key="4">
    <source>
        <dbReference type="ARBA" id="ARBA00023027"/>
    </source>
</evidence>
<sequence length="660" mass="70780">MPASYNKENALKERPRVLAVDGVDPAGIQILEEIASVDSRASITAEELQHIIPAYDALIVRSATSVTETLIRLGSKLKVIGRAGVGVDNICLEAATARGIYVVNSPQGNTIAAAELALTLMMALSRKVTLADKSVSQGHWERSKFQGSQVHGKTIGIVGIGQVGSYIALICKSMEMEVLAYDPFVNQAKAQALGVTIVSLEDLLKNSDIVTLHVPLIPSTRNLIRAETLALMRPHALLINTSRGGVVDEAAVAKALTEGRLGGAALDVFCNERAFSPDNPLLVAKEKGVNLILTPHIVFLLFTIVASPLAISTVKDTLLRFCACRVFLSFLAFPQPLAGRVFKSSSSSGASTREAQINVSLDVAQQVKHILLGELPKSAVNLPSIRPSEMPKMAKYLNHAEILGRLSSQLLKHPMEGLHLKVFGDIENEQLDVLLLAVTQGALAPHCEHRVNFVNVRQLAAAHKIKLSVSKAYGSRSNVFFEVTVHSSDESASLGGCSTNEGTLILRSFKGMPIAFCMPQINAATPVHSEATTPLETSFSPASMAGAAKEGDLDSTGDSLPGADFGLPPHHYRPIYMFYTLHVASQEDLLDRPLETASPQGPNVSQGGASGVPQEVLGMCIFHIDSAVDENLLESIRQLQYVREAMVFATPCTLGQVRFL</sequence>
<dbReference type="Gene3D" id="3.40.50.720">
    <property type="entry name" value="NAD(P)-binding Rossmann-like Domain"/>
    <property type="match status" value="2"/>
</dbReference>
<dbReference type="VEuPathDB" id="ToxoDB:cyc_06862"/>
<dbReference type="PROSITE" id="PS00065">
    <property type="entry name" value="D_2_HYDROXYACID_DH_1"/>
    <property type="match status" value="1"/>
</dbReference>
<dbReference type="PANTHER" id="PTHR42789:SF1">
    <property type="entry name" value="D-ISOMER SPECIFIC 2-HYDROXYACID DEHYDROGENASE FAMILY PROTEIN (AFU_ORTHOLOGUE AFUA_6G10090)"/>
    <property type="match status" value="1"/>
</dbReference>
<dbReference type="GO" id="GO:0051287">
    <property type="term" value="F:NAD binding"/>
    <property type="evidence" value="ECO:0007669"/>
    <property type="project" value="InterPro"/>
</dbReference>
<feature type="domain" description="D-3-phosphoglycerate dehydrogenase ASB" evidence="7">
    <location>
        <begin position="392"/>
        <end position="500"/>
    </location>
</feature>
<evidence type="ECO:0000259" key="5">
    <source>
        <dbReference type="Pfam" id="PF00389"/>
    </source>
</evidence>
<evidence type="ECO:0000259" key="7">
    <source>
        <dbReference type="Pfam" id="PF19304"/>
    </source>
</evidence>
<organism evidence="8 9">
    <name type="scientific">Cyclospora cayetanensis</name>
    <dbReference type="NCBI Taxonomy" id="88456"/>
    <lineage>
        <taxon>Eukaryota</taxon>
        <taxon>Sar</taxon>
        <taxon>Alveolata</taxon>
        <taxon>Apicomplexa</taxon>
        <taxon>Conoidasida</taxon>
        <taxon>Coccidia</taxon>
        <taxon>Eucoccidiorida</taxon>
        <taxon>Eimeriorina</taxon>
        <taxon>Eimeriidae</taxon>
        <taxon>Cyclospora</taxon>
    </lineage>
</organism>
<gene>
    <name evidence="8" type="ORF">cyc_06862</name>
</gene>
<keyword evidence="9" id="KW-1185">Reference proteome</keyword>
<dbReference type="Proteomes" id="UP000095192">
    <property type="component" value="Unassembled WGS sequence"/>
</dbReference>
<feature type="domain" description="D-isomer specific 2-hydroxyacid dehydrogenase catalytic" evidence="5">
    <location>
        <begin position="17"/>
        <end position="381"/>
    </location>
</feature>
<evidence type="ECO:0000313" key="9">
    <source>
        <dbReference type="Proteomes" id="UP000095192"/>
    </source>
</evidence>
<dbReference type="PANTHER" id="PTHR42789">
    <property type="entry name" value="D-ISOMER SPECIFIC 2-HYDROXYACID DEHYDROGENASE FAMILY PROTEIN (AFU_ORTHOLOGUE AFUA_6G10090)"/>
    <property type="match status" value="1"/>
</dbReference>
<dbReference type="InterPro" id="IPR006139">
    <property type="entry name" value="D-isomer_2_OHA_DH_cat_dom"/>
</dbReference>
<comment type="caution">
    <text evidence="8">The sequence shown here is derived from an EMBL/GenBank/DDBJ whole genome shotgun (WGS) entry which is preliminary data.</text>
</comment>
<keyword evidence="2" id="KW-0028">Amino-acid biosynthesis</keyword>
<evidence type="ECO:0000256" key="1">
    <source>
        <dbReference type="ARBA" id="ARBA00005854"/>
    </source>
</evidence>
<dbReference type="AlphaFoldDB" id="A0A1D3D8E0"/>
<dbReference type="VEuPathDB" id="ToxoDB:LOC34622933"/>
<dbReference type="FunFam" id="3.40.50.720:FF:000021">
    <property type="entry name" value="D-3-phosphoglycerate dehydrogenase"/>
    <property type="match status" value="1"/>
</dbReference>
<dbReference type="InterPro" id="IPR029752">
    <property type="entry name" value="D-isomer_DH_CS1"/>
</dbReference>
<dbReference type="SUPFAM" id="SSF52283">
    <property type="entry name" value="Formate/glycerate dehydrogenase catalytic domain-like"/>
    <property type="match status" value="1"/>
</dbReference>
<dbReference type="GO" id="GO:0008652">
    <property type="term" value="P:amino acid biosynthetic process"/>
    <property type="evidence" value="ECO:0007669"/>
    <property type="project" value="UniProtKB-KW"/>
</dbReference>
<dbReference type="Pfam" id="PF19304">
    <property type="entry name" value="PGDH_inter"/>
    <property type="match status" value="1"/>
</dbReference>
<evidence type="ECO:0000256" key="3">
    <source>
        <dbReference type="ARBA" id="ARBA00023002"/>
    </source>
</evidence>
<dbReference type="InterPro" id="IPR006140">
    <property type="entry name" value="D-isomer_DH_NAD-bd"/>
</dbReference>
<keyword evidence="4" id="KW-0520">NAD</keyword>
<dbReference type="InParanoid" id="A0A1D3D8E0"/>
<comment type="similarity">
    <text evidence="1">Belongs to the D-isomer specific 2-hydroxyacid dehydrogenase family.</text>
</comment>
<accession>A0A1D3D8E0</accession>
<feature type="domain" description="D-isomer specific 2-hydroxyacid dehydrogenase NAD-binding" evidence="6">
    <location>
        <begin position="118"/>
        <end position="297"/>
    </location>
</feature>
<dbReference type="EMBL" id="JROU02000313">
    <property type="protein sequence ID" value="OEH79678.1"/>
    <property type="molecule type" value="Genomic_DNA"/>
</dbReference>
<dbReference type="InterPro" id="IPR036291">
    <property type="entry name" value="NAD(P)-bd_dom_sf"/>
</dbReference>
<dbReference type="Gene3D" id="3.30.1330.90">
    <property type="entry name" value="D-3-phosphoglycerate dehydrogenase, domain 3"/>
    <property type="match status" value="1"/>
</dbReference>
<proteinExistence type="inferred from homology"/>
<keyword evidence="3" id="KW-0560">Oxidoreductase</keyword>
<evidence type="ECO:0000256" key="2">
    <source>
        <dbReference type="ARBA" id="ARBA00022605"/>
    </source>
</evidence>
<dbReference type="InterPro" id="IPR029009">
    <property type="entry name" value="ASB_dom_sf"/>
</dbReference>
<dbReference type="Pfam" id="PF02826">
    <property type="entry name" value="2-Hacid_dh_C"/>
    <property type="match status" value="1"/>
</dbReference>
<reference evidence="8 9" key="1">
    <citation type="journal article" date="2016" name="BMC Genomics">
        <title>Comparative genomics reveals Cyclospora cayetanensis possesses coccidia-like metabolism and invasion components but unique surface antigens.</title>
        <authorList>
            <person name="Liu S."/>
            <person name="Wang L."/>
            <person name="Zheng H."/>
            <person name="Xu Z."/>
            <person name="Roellig D.M."/>
            <person name="Li N."/>
            <person name="Frace M.A."/>
            <person name="Tang K."/>
            <person name="Arrowood M.J."/>
            <person name="Moss D.M."/>
            <person name="Zhang L."/>
            <person name="Feng Y."/>
            <person name="Xiao L."/>
        </authorList>
    </citation>
    <scope>NUCLEOTIDE SEQUENCE [LARGE SCALE GENOMIC DNA]</scope>
    <source>
        <strain evidence="8 9">CHN_HEN01</strain>
    </source>
</reference>
<dbReference type="GO" id="GO:0016616">
    <property type="term" value="F:oxidoreductase activity, acting on the CH-OH group of donors, NAD or NADP as acceptor"/>
    <property type="evidence" value="ECO:0007669"/>
    <property type="project" value="InterPro"/>
</dbReference>
<evidence type="ECO:0000313" key="8">
    <source>
        <dbReference type="EMBL" id="OEH79678.1"/>
    </source>
</evidence>
<name>A0A1D3D8E0_9EIME</name>
<dbReference type="SUPFAM" id="SSF143548">
    <property type="entry name" value="Serine metabolism enzymes domain"/>
    <property type="match status" value="1"/>
</dbReference>
<dbReference type="InterPro" id="IPR045626">
    <property type="entry name" value="PGDH_ASB_dom"/>
</dbReference>
<dbReference type="InterPro" id="IPR050857">
    <property type="entry name" value="D-2-hydroxyacid_DH"/>
</dbReference>
<evidence type="ECO:0000259" key="6">
    <source>
        <dbReference type="Pfam" id="PF02826"/>
    </source>
</evidence>
<protein>
    <submittedName>
        <fullName evidence="8">D-3-phosphoglycerate dehydrogenase</fullName>
    </submittedName>
</protein>